<proteinExistence type="predicted"/>
<comment type="caution">
    <text evidence="1">The sequence shown here is derived from an EMBL/GenBank/DDBJ whole genome shotgun (WGS) entry which is preliminary data.</text>
</comment>
<sequence length="268" mass="31717">MFRSILRQPSWRKPWSSLTTGLFYRSSKTLLEKRITKETLDDFTNDELYEYIKERTFRPGQYPLHYEKLRQYCYRVRTPEEFDRAYELIFDYHKKLLPVHGKVSRQLIESEIRFGKPKRAVKAIEHWRFVGMKPGIYGFSVLLTALSKQGDIESMKKLWYTSLDGCVALNTHMLTEYVRRFAKVKAYDMVDEVFRIAKERNVRLRTPGFLVLASNKLQDGRPDEAMQVLDRMKEFGCLENSSSNALRKEIESVATQKKPFSNLNKEEK</sequence>
<dbReference type="AlphaFoldDB" id="A0A9C7USY0"/>
<dbReference type="Pfam" id="PF01535">
    <property type="entry name" value="PPR"/>
    <property type="match status" value="1"/>
</dbReference>
<protein>
    <recommendedName>
        <fullName evidence="3">Pentatricopeptide repeat-containing protein</fullName>
    </recommendedName>
</protein>
<dbReference type="Proteomes" id="UP001061958">
    <property type="component" value="Unassembled WGS sequence"/>
</dbReference>
<reference evidence="1" key="2">
    <citation type="submission" date="2022-01" db="EMBL/GenBank/DDBJ databases">
        <authorList>
            <person name="Hirooka S."/>
            <person name="Miyagishima S.Y."/>
        </authorList>
    </citation>
    <scope>NUCLEOTIDE SEQUENCE</scope>
    <source>
        <strain evidence="1">NBRC 102759</strain>
    </source>
</reference>
<evidence type="ECO:0000313" key="2">
    <source>
        <dbReference type="Proteomes" id="UP001061958"/>
    </source>
</evidence>
<dbReference type="Gene3D" id="1.25.40.10">
    <property type="entry name" value="Tetratricopeptide repeat domain"/>
    <property type="match status" value="1"/>
</dbReference>
<evidence type="ECO:0000313" key="1">
    <source>
        <dbReference type="EMBL" id="GJQ14137.1"/>
    </source>
</evidence>
<reference evidence="1" key="1">
    <citation type="journal article" date="2022" name="Proc. Natl. Acad. Sci. U.S.A.">
        <title>Life cycle and functional genomics of the unicellular red alga Galdieria for elucidating algal and plant evolution and industrial use.</title>
        <authorList>
            <person name="Hirooka S."/>
            <person name="Itabashi T."/>
            <person name="Ichinose T.M."/>
            <person name="Onuma R."/>
            <person name="Fujiwara T."/>
            <person name="Yamashita S."/>
            <person name="Jong L.W."/>
            <person name="Tomita R."/>
            <person name="Iwane A.H."/>
            <person name="Miyagishima S.Y."/>
        </authorList>
    </citation>
    <scope>NUCLEOTIDE SEQUENCE</scope>
    <source>
        <strain evidence="1">NBRC 102759</strain>
    </source>
</reference>
<organism evidence="1 2">
    <name type="scientific">Galdieria partita</name>
    <dbReference type="NCBI Taxonomy" id="83374"/>
    <lineage>
        <taxon>Eukaryota</taxon>
        <taxon>Rhodophyta</taxon>
        <taxon>Bangiophyceae</taxon>
        <taxon>Galdieriales</taxon>
        <taxon>Galdieriaceae</taxon>
        <taxon>Galdieria</taxon>
    </lineage>
</organism>
<name>A0A9C7USY0_9RHOD</name>
<accession>A0A9C7USY0</accession>
<evidence type="ECO:0008006" key="3">
    <source>
        <dbReference type="Google" id="ProtNLM"/>
    </source>
</evidence>
<gene>
    <name evidence="1" type="ORF">GpartN1_g5928.t1</name>
</gene>
<dbReference type="InterPro" id="IPR011990">
    <property type="entry name" value="TPR-like_helical_dom_sf"/>
</dbReference>
<dbReference type="NCBIfam" id="TIGR00756">
    <property type="entry name" value="PPR"/>
    <property type="match status" value="1"/>
</dbReference>
<dbReference type="EMBL" id="BQMJ01000051">
    <property type="protein sequence ID" value="GJQ14137.1"/>
    <property type="molecule type" value="Genomic_DNA"/>
</dbReference>
<keyword evidence="2" id="KW-1185">Reference proteome</keyword>
<dbReference type="InterPro" id="IPR002885">
    <property type="entry name" value="PPR_rpt"/>
</dbReference>
<dbReference type="OrthoDB" id="185373at2759"/>